<dbReference type="OrthoDB" id="562086at2759"/>
<dbReference type="AlphaFoldDB" id="A0A2V0NX35"/>
<reference evidence="2 3" key="1">
    <citation type="journal article" date="2018" name="Sci. Rep.">
        <title>Raphidocelis subcapitata (=Pseudokirchneriella subcapitata) provides an insight into genome evolution and environmental adaptations in the Sphaeropleales.</title>
        <authorList>
            <person name="Suzuki S."/>
            <person name="Yamaguchi H."/>
            <person name="Nakajima N."/>
            <person name="Kawachi M."/>
        </authorList>
    </citation>
    <scope>NUCLEOTIDE SEQUENCE [LARGE SCALE GENOMIC DNA]</scope>
    <source>
        <strain evidence="2 3">NIES-35</strain>
    </source>
</reference>
<dbReference type="Proteomes" id="UP000247498">
    <property type="component" value="Unassembled WGS sequence"/>
</dbReference>
<evidence type="ECO:0000256" key="1">
    <source>
        <dbReference type="SAM" id="SignalP"/>
    </source>
</evidence>
<keyword evidence="1" id="KW-0732">Signal</keyword>
<comment type="caution">
    <text evidence="2">The sequence shown here is derived from an EMBL/GenBank/DDBJ whole genome shotgun (WGS) entry which is preliminary data.</text>
</comment>
<feature type="chain" id="PRO_5016113750" description="CARDB domain-containing protein" evidence="1">
    <location>
        <begin position="24"/>
        <end position="440"/>
    </location>
</feature>
<feature type="signal peptide" evidence="1">
    <location>
        <begin position="1"/>
        <end position="23"/>
    </location>
</feature>
<dbReference type="InParanoid" id="A0A2V0NX35"/>
<gene>
    <name evidence="2" type="ORF">Rsub_03562</name>
</gene>
<name>A0A2V0NX35_9CHLO</name>
<proteinExistence type="predicted"/>
<evidence type="ECO:0000313" key="2">
    <source>
        <dbReference type="EMBL" id="GBF91242.1"/>
    </source>
</evidence>
<evidence type="ECO:0000313" key="3">
    <source>
        <dbReference type="Proteomes" id="UP000247498"/>
    </source>
</evidence>
<organism evidence="2 3">
    <name type="scientific">Raphidocelis subcapitata</name>
    <dbReference type="NCBI Taxonomy" id="307507"/>
    <lineage>
        <taxon>Eukaryota</taxon>
        <taxon>Viridiplantae</taxon>
        <taxon>Chlorophyta</taxon>
        <taxon>core chlorophytes</taxon>
        <taxon>Chlorophyceae</taxon>
        <taxon>CS clade</taxon>
        <taxon>Sphaeropleales</taxon>
        <taxon>Selenastraceae</taxon>
        <taxon>Raphidocelis</taxon>
    </lineage>
</organism>
<keyword evidence="3" id="KW-1185">Reference proteome</keyword>
<protein>
    <recommendedName>
        <fullName evidence="4">CARDB domain-containing protein</fullName>
    </recommendedName>
</protein>
<dbReference type="EMBL" id="BDRX01000023">
    <property type="protein sequence ID" value="GBF91242.1"/>
    <property type="molecule type" value="Genomic_DNA"/>
</dbReference>
<evidence type="ECO:0008006" key="4">
    <source>
        <dbReference type="Google" id="ProtNLM"/>
    </source>
</evidence>
<accession>A0A2V0NX35</accession>
<sequence length="440" mass="45492">MRTFGRAAAAAAALALAFALVLAVPAAAELSVSFDPFEAEPNSLLANPLPSFTGNVISMVPEVGKTIKTTAYMTNLSPDTISGASIFVWANLTTEVGCGIPANGDAQFKIPDINPLQTIAVPLKIKAPETPGPATLRVFVDATCTVHDEAKSPNQAAIEYIVAAKGDKKAYFAGATPVPGSYDSGSLQGPRQYPIQGQPFSVELGVANLGTLASEAGVKMTVWSDRLPRPPSASDCGTAGNVTVELPKIPPGKTKAVAVEGLTAPSKGNGWVYALIDPDCKLGPVPTLVWGGYDTAPAAGAIIRGVHLKGQAANQVKTTPKKPKVNATMTAKIKVVNEGAAEGPIGKVALFTLSRKNPLDGSLGYWAGTRCNVTDYVAMADFSDVVLKPGKSKMITIKDVPVPAGPAGWYELSAVLDAACASAIAKDLLVKPAFNAFQVV</sequence>